<dbReference type="Pfam" id="PF00501">
    <property type="entry name" value="AMP-binding"/>
    <property type="match status" value="1"/>
</dbReference>
<dbReference type="UniPathway" id="UPA00930"/>
<feature type="domain" description="AMP-dependent ligase C-terminal" evidence="13">
    <location>
        <begin position="357"/>
        <end position="454"/>
    </location>
</feature>
<dbReference type="GO" id="GO:0047475">
    <property type="term" value="F:phenylacetate-CoA ligase activity"/>
    <property type="evidence" value="ECO:0007669"/>
    <property type="project" value="UniProtKB-EC"/>
</dbReference>
<keyword evidence="4 11" id="KW-0436">Ligase</keyword>
<dbReference type="Proteomes" id="UP000095787">
    <property type="component" value="Unassembled WGS sequence"/>
</dbReference>
<dbReference type="Gene3D" id="3.30.300.30">
    <property type="match status" value="1"/>
</dbReference>
<dbReference type="Pfam" id="PF14535">
    <property type="entry name" value="AMP-binding_C_2"/>
    <property type="match status" value="1"/>
</dbReference>
<evidence type="ECO:0000313" key="14">
    <source>
        <dbReference type="EMBL" id="CUO32544.1"/>
    </source>
</evidence>
<proteinExistence type="inferred from homology"/>
<keyword evidence="5 11" id="KW-0547">Nucleotide-binding</keyword>
<keyword evidence="3" id="KW-0597">Phosphoprotein</keyword>
<protein>
    <recommendedName>
        <fullName evidence="9 11">Phenylacetate-coenzyme A ligase</fullName>
        <ecNumber evidence="8 11">6.2.1.30</ecNumber>
    </recommendedName>
    <alternativeName>
        <fullName evidence="10 11">Phenylacetyl-CoA ligase</fullName>
    </alternativeName>
</protein>
<evidence type="ECO:0000256" key="6">
    <source>
        <dbReference type="ARBA" id="ARBA00060591"/>
    </source>
</evidence>
<evidence type="ECO:0000256" key="7">
    <source>
        <dbReference type="ARBA" id="ARBA00061566"/>
    </source>
</evidence>
<name>A0A174E4A7_9FIRM</name>
<dbReference type="PIRSF" id="PIRSF006444">
    <property type="entry name" value="PaaK"/>
    <property type="match status" value="1"/>
</dbReference>
<comment type="pathway">
    <text evidence="6 11">Aromatic compound metabolism; phenylacetate degradation.</text>
</comment>
<comment type="catalytic activity">
    <reaction evidence="11">
        <text>2-phenylacetate + ATP + CoA = phenylacetyl-CoA + AMP + diphosphate</text>
        <dbReference type="Rhea" id="RHEA:20956"/>
        <dbReference type="ChEBI" id="CHEBI:18401"/>
        <dbReference type="ChEBI" id="CHEBI:30616"/>
        <dbReference type="ChEBI" id="CHEBI:33019"/>
        <dbReference type="ChEBI" id="CHEBI:57287"/>
        <dbReference type="ChEBI" id="CHEBI:57390"/>
        <dbReference type="ChEBI" id="CHEBI:456215"/>
        <dbReference type="EC" id="6.2.1.30"/>
    </reaction>
</comment>
<evidence type="ECO:0000256" key="8">
    <source>
        <dbReference type="ARBA" id="ARBA00066629"/>
    </source>
</evidence>
<feature type="domain" description="AMP-dependent synthetase/ligase" evidence="12">
    <location>
        <begin position="103"/>
        <end position="307"/>
    </location>
</feature>
<dbReference type="PANTHER" id="PTHR43439">
    <property type="entry name" value="PHENYLACETATE-COENZYME A LIGASE"/>
    <property type="match status" value="1"/>
</dbReference>
<dbReference type="InterPro" id="IPR051414">
    <property type="entry name" value="Adenylate-forming_Reductase"/>
</dbReference>
<keyword evidence="2" id="KW-0596">Phosphopantetheine</keyword>
<dbReference type="CDD" id="cd05913">
    <property type="entry name" value="PaaK"/>
    <property type="match status" value="1"/>
</dbReference>
<comment type="similarity">
    <text evidence="7 11">Belongs to the phenylacetyl-CoA ligase family.</text>
</comment>
<dbReference type="FunFam" id="3.40.50.12780:FF:000016">
    <property type="entry name" value="Phenylacetate-coenzyme A ligase"/>
    <property type="match status" value="1"/>
</dbReference>
<organism evidence="14 15">
    <name type="scientific">[Ruminococcus] torques</name>
    <dbReference type="NCBI Taxonomy" id="33039"/>
    <lineage>
        <taxon>Bacteria</taxon>
        <taxon>Bacillati</taxon>
        <taxon>Bacillota</taxon>
        <taxon>Clostridia</taxon>
        <taxon>Lachnospirales</taxon>
        <taxon>Lachnospiraceae</taxon>
        <taxon>Mediterraneibacter</taxon>
    </lineage>
</organism>
<evidence type="ECO:0000259" key="13">
    <source>
        <dbReference type="Pfam" id="PF14535"/>
    </source>
</evidence>
<dbReference type="InterPro" id="IPR045851">
    <property type="entry name" value="AMP-bd_C_sf"/>
</dbReference>
<evidence type="ECO:0000256" key="2">
    <source>
        <dbReference type="ARBA" id="ARBA00022450"/>
    </source>
</evidence>
<dbReference type="GO" id="GO:0000166">
    <property type="term" value="F:nucleotide binding"/>
    <property type="evidence" value="ECO:0007669"/>
    <property type="project" value="UniProtKB-KW"/>
</dbReference>
<evidence type="ECO:0000313" key="15">
    <source>
        <dbReference type="Proteomes" id="UP000095787"/>
    </source>
</evidence>
<evidence type="ECO:0000256" key="11">
    <source>
        <dbReference type="PIRNR" id="PIRNR006444"/>
    </source>
</evidence>
<dbReference type="Gene3D" id="3.40.50.12780">
    <property type="entry name" value="N-terminal domain of ligase-like"/>
    <property type="match status" value="1"/>
</dbReference>
<dbReference type="InterPro" id="IPR028154">
    <property type="entry name" value="AMP-dep_Lig_C"/>
</dbReference>
<dbReference type="AlphaFoldDB" id="A0A174E4A7"/>
<dbReference type="InterPro" id="IPR011880">
    <property type="entry name" value="PA_CoA_ligase"/>
</dbReference>
<accession>A0A174E4A7</accession>
<comment type="function">
    <text evidence="11">Catalyzes the activation of phenylacetic acid (PA) to phenylacetyl-CoA (PA-CoA).</text>
</comment>
<dbReference type="SUPFAM" id="SSF56801">
    <property type="entry name" value="Acetyl-CoA synthetase-like"/>
    <property type="match status" value="1"/>
</dbReference>
<evidence type="ECO:0000256" key="3">
    <source>
        <dbReference type="ARBA" id="ARBA00022553"/>
    </source>
</evidence>
<sequence>MIINFLIIIQEEIMAAVSRENWVERIRDPKIECMSRDEMAALQSRRLVEVVNRVYNNVEFYRKKMQDMGIEPGDIKSIEDIGKLPFTTKEDLRENYPFGLLAIPKKDVVRVQGTSGTTGKLTIAPYSQKDVEVWGECVARELTMAGLTEEDIIHVCYGYGLFTGGLGLDFGARALGAMAIPMSAGNTKRQMMCMEDLGATAFACTPSYALYLAESIQEAGIVDRLNLKVGIHGAEPWTEEMRKKIEDILHINCFDIYGLCEITGPGVAQDCIHKAGLHVQADYFYPEVLNPTTHEPCADGETGELVFTTLAKEAMPLLRYRTKDLTSIDHSTCACGRTLPRISKFTGRTDDMKVIRGVNVFPTQVETALLSIGGVVAPHYMMIVDREDNLDVLTVMVEVDESVFSDEIRKLDALRNKIAATLKTALGVSVKVKLVEPKSIQRSEGKAVRVIDNRDL</sequence>
<dbReference type="PANTHER" id="PTHR43439:SF2">
    <property type="entry name" value="ENZYME, PUTATIVE (JCVI)-RELATED"/>
    <property type="match status" value="1"/>
</dbReference>
<evidence type="ECO:0000256" key="1">
    <source>
        <dbReference type="ARBA" id="ARBA00011245"/>
    </source>
</evidence>
<dbReference type="InterPro" id="IPR042099">
    <property type="entry name" value="ANL_N_sf"/>
</dbReference>
<reference evidence="14 15" key="1">
    <citation type="submission" date="2015-09" db="EMBL/GenBank/DDBJ databases">
        <authorList>
            <consortium name="Pathogen Informatics"/>
        </authorList>
    </citation>
    <scope>NUCLEOTIDE SEQUENCE [LARGE SCALE GENOMIC DNA]</scope>
    <source>
        <strain evidence="14 15">2789STDY5834841</strain>
    </source>
</reference>
<evidence type="ECO:0000256" key="10">
    <source>
        <dbReference type="ARBA" id="ARBA00075111"/>
    </source>
</evidence>
<dbReference type="GO" id="GO:0010124">
    <property type="term" value="P:phenylacetate catabolic process"/>
    <property type="evidence" value="ECO:0007669"/>
    <property type="project" value="UniProtKB-UniRule"/>
</dbReference>
<evidence type="ECO:0000256" key="4">
    <source>
        <dbReference type="ARBA" id="ARBA00022598"/>
    </source>
</evidence>
<dbReference type="EC" id="6.2.1.30" evidence="8 11"/>
<comment type="subunit">
    <text evidence="1">Monomer.</text>
</comment>
<evidence type="ECO:0000256" key="9">
    <source>
        <dbReference type="ARBA" id="ARBA00068695"/>
    </source>
</evidence>
<dbReference type="InterPro" id="IPR000873">
    <property type="entry name" value="AMP-dep_synth/lig_dom"/>
</dbReference>
<dbReference type="EMBL" id="CYZO01000032">
    <property type="protein sequence ID" value="CUO32544.1"/>
    <property type="molecule type" value="Genomic_DNA"/>
</dbReference>
<evidence type="ECO:0000259" key="12">
    <source>
        <dbReference type="Pfam" id="PF00501"/>
    </source>
</evidence>
<evidence type="ECO:0000256" key="5">
    <source>
        <dbReference type="ARBA" id="ARBA00022741"/>
    </source>
</evidence>
<gene>
    <name evidence="14" type="primary">paaK_2</name>
    <name evidence="14" type="ORF">ERS852456_02246</name>
</gene>